<feature type="domain" description="H-type lectin" evidence="1">
    <location>
        <begin position="46"/>
        <end position="109"/>
    </location>
</feature>
<organism evidence="2 3">
    <name type="scientific">Paramecium sonneborni</name>
    <dbReference type="NCBI Taxonomy" id="65129"/>
    <lineage>
        <taxon>Eukaryota</taxon>
        <taxon>Sar</taxon>
        <taxon>Alveolata</taxon>
        <taxon>Ciliophora</taxon>
        <taxon>Intramacronucleata</taxon>
        <taxon>Oligohymenophorea</taxon>
        <taxon>Peniculida</taxon>
        <taxon>Parameciidae</taxon>
        <taxon>Paramecium</taxon>
    </lineage>
</organism>
<protein>
    <recommendedName>
        <fullName evidence="1">H-type lectin domain-containing protein</fullName>
    </recommendedName>
</protein>
<dbReference type="InterPro" id="IPR019019">
    <property type="entry name" value="H-type_lectin_domain"/>
</dbReference>
<evidence type="ECO:0000313" key="3">
    <source>
        <dbReference type="Proteomes" id="UP000692954"/>
    </source>
</evidence>
<dbReference type="OrthoDB" id="300512at2759"/>
<comment type="caution">
    <text evidence="2">The sequence shown here is derived from an EMBL/GenBank/DDBJ whole genome shotgun (WGS) entry which is preliminary data.</text>
</comment>
<dbReference type="Pfam" id="PF09458">
    <property type="entry name" value="H_lectin"/>
    <property type="match status" value="1"/>
</dbReference>
<dbReference type="GO" id="GO:0007155">
    <property type="term" value="P:cell adhesion"/>
    <property type="evidence" value="ECO:0007669"/>
    <property type="project" value="InterPro"/>
</dbReference>
<evidence type="ECO:0000259" key="1">
    <source>
        <dbReference type="Pfam" id="PF09458"/>
    </source>
</evidence>
<gene>
    <name evidence="2" type="ORF">PSON_ATCC_30995.1.T1200001</name>
</gene>
<accession>A0A8S1QV63</accession>
<proteinExistence type="predicted"/>
<dbReference type="Proteomes" id="UP000692954">
    <property type="component" value="Unassembled WGS sequence"/>
</dbReference>
<sequence length="422" mass="48287">MKTILILLISVKEIFPFIQYDTGLARNFDRTYDSSFVCENGYSRTATISFSNSFANIPQVFFVHEYFDQERPEMEFKLSITTITKTSFQAIIICSKKRVYSVKLRWFAIDDKRIEVINNFNMQNPDDKTFPIKNPNAQTGFVVLTSIYYTGSVDFLLSISSITINSVTVSITKVAGKFTNIKQIGYFVVVGIEEAFINLGLKTVTGAFSSGTLAIQPNRWFALAVVGFNYPNSDNIRIQASFTNTATTISYTWGTWYSIETPNSHSQIWILYQFTTIFTTLECFSIRTSRKQVKDLNILPTFNLEFVQSNQIFSANGNYDYSVNKLHTPLKMGIQVKCENNKKIQANFLKCNSCSIQKTNSFNYNCFNQMNYVGFYPLFQQSSQQYNHLKISIQSSSLEIIHVVYNQVITETIIAKILILDQ</sequence>
<keyword evidence="3" id="KW-1185">Reference proteome</keyword>
<name>A0A8S1QV63_9CILI</name>
<reference evidence="2" key="1">
    <citation type="submission" date="2021-01" db="EMBL/GenBank/DDBJ databases">
        <authorList>
            <consortium name="Genoscope - CEA"/>
            <person name="William W."/>
        </authorList>
    </citation>
    <scope>NUCLEOTIDE SEQUENCE</scope>
</reference>
<dbReference type="GO" id="GO:0030246">
    <property type="term" value="F:carbohydrate binding"/>
    <property type="evidence" value="ECO:0007669"/>
    <property type="project" value="InterPro"/>
</dbReference>
<evidence type="ECO:0000313" key="2">
    <source>
        <dbReference type="EMBL" id="CAD8119122.1"/>
    </source>
</evidence>
<dbReference type="EMBL" id="CAJJDN010000120">
    <property type="protein sequence ID" value="CAD8119122.1"/>
    <property type="molecule type" value="Genomic_DNA"/>
</dbReference>
<dbReference type="AlphaFoldDB" id="A0A8S1QV63"/>